<dbReference type="InterPro" id="IPR025388">
    <property type="entry name" value="Alginate_export_dom"/>
</dbReference>
<dbReference type="InterPro" id="IPR023614">
    <property type="entry name" value="Porin_dom_sf"/>
</dbReference>
<reference evidence="3 4" key="1">
    <citation type="submission" date="2018-08" db="EMBL/GenBank/DDBJ databases">
        <title>Thalassotalea euphylliae genome.</title>
        <authorList>
            <person name="Summers S."/>
            <person name="Rice S.A."/>
            <person name="Freckelton M.L."/>
            <person name="Nedved B.T."/>
            <person name="Hadfield M.G."/>
        </authorList>
    </citation>
    <scope>NUCLEOTIDE SEQUENCE [LARGE SCALE GENOMIC DNA]</scope>
    <source>
        <strain evidence="3 4">H2</strain>
    </source>
</reference>
<evidence type="ECO:0000313" key="3">
    <source>
        <dbReference type="EMBL" id="REL35448.1"/>
    </source>
</evidence>
<feature type="chain" id="PRO_5017574595" description="Alginate export domain-containing protein" evidence="1">
    <location>
        <begin position="26"/>
        <end position="396"/>
    </location>
</feature>
<proteinExistence type="predicted"/>
<dbReference type="OrthoDB" id="9767539at2"/>
<dbReference type="Proteomes" id="UP000256999">
    <property type="component" value="Unassembled WGS sequence"/>
</dbReference>
<feature type="domain" description="Alginate export" evidence="2">
    <location>
        <begin position="33"/>
        <end position="272"/>
    </location>
</feature>
<protein>
    <recommendedName>
        <fullName evidence="2">Alginate export domain-containing protein</fullName>
    </recommendedName>
</protein>
<dbReference type="RefSeq" id="WP_116000121.1">
    <property type="nucleotide sequence ID" value="NZ_QUOV01000001.1"/>
</dbReference>
<keyword evidence="1" id="KW-0732">Signal</keyword>
<feature type="signal peptide" evidence="1">
    <location>
        <begin position="1"/>
        <end position="25"/>
    </location>
</feature>
<dbReference type="Pfam" id="PF13372">
    <property type="entry name" value="Alginate_exp"/>
    <property type="match status" value="1"/>
</dbReference>
<comment type="caution">
    <text evidence="3">The sequence shown here is derived from an EMBL/GenBank/DDBJ whole genome shotgun (WGS) entry which is preliminary data.</text>
</comment>
<accession>A0A3E0UEM6</accession>
<evidence type="ECO:0000259" key="2">
    <source>
        <dbReference type="Pfam" id="PF13372"/>
    </source>
</evidence>
<evidence type="ECO:0000256" key="1">
    <source>
        <dbReference type="SAM" id="SignalP"/>
    </source>
</evidence>
<dbReference type="EMBL" id="QUOV01000001">
    <property type="protein sequence ID" value="REL35448.1"/>
    <property type="molecule type" value="Genomic_DNA"/>
</dbReference>
<gene>
    <name evidence="3" type="ORF">DXX92_08835</name>
</gene>
<dbReference type="Gene3D" id="2.40.160.10">
    <property type="entry name" value="Porin"/>
    <property type="match status" value="1"/>
</dbReference>
<name>A0A3E0UEM6_9GAMM</name>
<sequence length="396" mass="43545">MKANKLTLSILAATTFTAVSPLAYSADAGTASIDFRLRYEAVDQDNALRDADALTLRTRLSYKTATFNKFSGFVEFEDSRQVLGVDDYNDTAGNGAGYSVIADPETTEVDQAYVQYADQGFTAKVGRQVLTLDNHRFVGHVGWRQDRQTFDAASFNYKSDNYEATYAYLTQRNRIFAENRDLDSKDHLLNVSYKTPFGKLTGYGYLLDEDEGVQREIDTYGIRFAGSQKHGDSNKVLYAFEFATQDSESAAGQFDAEYSLIEVGYGFSGITVKGGYEVLGSDNGFYGFSTPLATLHKFNGWADQFLGTPSLGLADLYVSVSGKALGGKWSVVYHDYEADEDEAAVEDFGDEINLSYGKSFNKTFSGGIKFAAYSAGDSGSGKVDTDKLWVWVGAKF</sequence>
<evidence type="ECO:0000313" key="4">
    <source>
        <dbReference type="Proteomes" id="UP000256999"/>
    </source>
</evidence>
<organism evidence="3 4">
    <name type="scientific">Thalassotalea euphylliae</name>
    <dbReference type="NCBI Taxonomy" id="1655234"/>
    <lineage>
        <taxon>Bacteria</taxon>
        <taxon>Pseudomonadati</taxon>
        <taxon>Pseudomonadota</taxon>
        <taxon>Gammaproteobacteria</taxon>
        <taxon>Alteromonadales</taxon>
        <taxon>Colwelliaceae</taxon>
        <taxon>Thalassotalea</taxon>
    </lineage>
</organism>
<dbReference type="AlphaFoldDB" id="A0A3E0UEM6"/>